<gene>
    <name evidence="9" type="ordered locus">Ccel_0908</name>
</gene>
<feature type="transmembrane region" description="Helical" evidence="7">
    <location>
        <begin position="298"/>
        <end position="318"/>
    </location>
</feature>
<organism evidence="9 10">
    <name type="scientific">Ruminiclostridium cellulolyticum (strain ATCC 35319 / DSM 5812 / JCM 6584 / H10)</name>
    <name type="common">Clostridium cellulolyticum</name>
    <dbReference type="NCBI Taxonomy" id="394503"/>
    <lineage>
        <taxon>Bacteria</taxon>
        <taxon>Bacillati</taxon>
        <taxon>Bacillota</taxon>
        <taxon>Clostridia</taxon>
        <taxon>Eubacteriales</taxon>
        <taxon>Oscillospiraceae</taxon>
        <taxon>Ruminiclostridium</taxon>
    </lineage>
</organism>
<dbReference type="SUPFAM" id="SSF103473">
    <property type="entry name" value="MFS general substrate transporter"/>
    <property type="match status" value="1"/>
</dbReference>
<keyword evidence="10" id="KW-1185">Reference proteome</keyword>
<feature type="transmembrane region" description="Helical" evidence="7">
    <location>
        <begin position="206"/>
        <end position="226"/>
    </location>
</feature>
<feature type="transmembrane region" description="Helical" evidence="7">
    <location>
        <begin position="44"/>
        <end position="66"/>
    </location>
</feature>
<dbReference type="Proteomes" id="UP000001349">
    <property type="component" value="Chromosome"/>
</dbReference>
<feature type="transmembrane region" description="Helical" evidence="7">
    <location>
        <begin position="272"/>
        <end position="292"/>
    </location>
</feature>
<evidence type="ECO:0000256" key="2">
    <source>
        <dbReference type="ARBA" id="ARBA00022448"/>
    </source>
</evidence>
<keyword evidence="6 7" id="KW-0472">Membrane</keyword>
<dbReference type="Gene3D" id="1.20.1250.20">
    <property type="entry name" value="MFS general substrate transporter like domains"/>
    <property type="match status" value="1"/>
</dbReference>
<evidence type="ECO:0000256" key="4">
    <source>
        <dbReference type="ARBA" id="ARBA00022692"/>
    </source>
</evidence>
<evidence type="ECO:0000256" key="6">
    <source>
        <dbReference type="ARBA" id="ARBA00023136"/>
    </source>
</evidence>
<dbReference type="InterPro" id="IPR036259">
    <property type="entry name" value="MFS_trans_sf"/>
</dbReference>
<feature type="transmembrane region" description="Helical" evidence="7">
    <location>
        <begin position="238"/>
        <end position="260"/>
    </location>
</feature>
<keyword evidence="3" id="KW-1003">Cell membrane</keyword>
<evidence type="ECO:0000313" key="9">
    <source>
        <dbReference type="EMBL" id="ACL75280.1"/>
    </source>
</evidence>
<keyword evidence="4 7" id="KW-0812">Transmembrane</keyword>
<dbReference type="KEGG" id="cce:Ccel_0908"/>
<dbReference type="PANTHER" id="PTHR43124">
    <property type="entry name" value="PURINE EFFLUX PUMP PBUE"/>
    <property type="match status" value="1"/>
</dbReference>
<feature type="transmembrane region" description="Helical" evidence="7">
    <location>
        <begin position="357"/>
        <end position="376"/>
    </location>
</feature>
<dbReference type="PANTHER" id="PTHR43124:SF4">
    <property type="entry name" value="SUGAR EFFLUX TRANSPORTER"/>
    <property type="match status" value="1"/>
</dbReference>
<reference evidence="9 10" key="1">
    <citation type="submission" date="2009-01" db="EMBL/GenBank/DDBJ databases">
        <title>Complete sequence of Clostridium cellulolyticum H10.</title>
        <authorList>
            <consortium name="US DOE Joint Genome Institute"/>
            <person name="Lucas S."/>
            <person name="Copeland A."/>
            <person name="Lapidus A."/>
            <person name="Glavina del Rio T."/>
            <person name="Dalin E."/>
            <person name="Tice H."/>
            <person name="Bruce D."/>
            <person name="Goodwin L."/>
            <person name="Pitluck S."/>
            <person name="Chertkov O."/>
            <person name="Saunders E."/>
            <person name="Brettin T."/>
            <person name="Detter J.C."/>
            <person name="Han C."/>
            <person name="Larimer F."/>
            <person name="Land M."/>
            <person name="Hauser L."/>
            <person name="Kyrpides N."/>
            <person name="Ivanova N."/>
            <person name="Zhou J."/>
            <person name="Richardson P."/>
        </authorList>
    </citation>
    <scope>NUCLEOTIDE SEQUENCE [LARGE SCALE GENOMIC DNA]</scope>
    <source>
        <strain evidence="10">ATCC 35319 / DSM 5812 / JCM 6584 / H10</strain>
    </source>
</reference>
<dbReference type="HOGENOM" id="CLU_001265_61_1_9"/>
<comment type="subcellular location">
    <subcellularLocation>
        <location evidence="1">Cell membrane</location>
        <topology evidence="1">Multi-pass membrane protein</topology>
    </subcellularLocation>
</comment>
<dbReference type="OrthoDB" id="2810795at2"/>
<dbReference type="InterPro" id="IPR050189">
    <property type="entry name" value="MFS_Efflux_Transporters"/>
</dbReference>
<accession>B8I8P7</accession>
<evidence type="ECO:0000256" key="1">
    <source>
        <dbReference type="ARBA" id="ARBA00004651"/>
    </source>
</evidence>
<proteinExistence type="predicted"/>
<evidence type="ECO:0000256" key="5">
    <source>
        <dbReference type="ARBA" id="ARBA00022989"/>
    </source>
</evidence>
<keyword evidence="2" id="KW-0813">Transport</keyword>
<dbReference type="InterPro" id="IPR011701">
    <property type="entry name" value="MFS"/>
</dbReference>
<dbReference type="AlphaFoldDB" id="B8I8P7"/>
<dbReference type="GO" id="GO:0005886">
    <property type="term" value="C:plasma membrane"/>
    <property type="evidence" value="ECO:0007669"/>
    <property type="project" value="UniProtKB-SubCell"/>
</dbReference>
<dbReference type="Pfam" id="PF07690">
    <property type="entry name" value="MFS_1"/>
    <property type="match status" value="1"/>
</dbReference>
<dbReference type="RefSeq" id="WP_015924438.1">
    <property type="nucleotide sequence ID" value="NC_011898.1"/>
</dbReference>
<keyword evidence="5 7" id="KW-1133">Transmembrane helix</keyword>
<dbReference type="CDD" id="cd17324">
    <property type="entry name" value="MFS_NepI_like"/>
    <property type="match status" value="1"/>
</dbReference>
<feature type="transmembrane region" description="Helical" evidence="7">
    <location>
        <begin position="330"/>
        <end position="351"/>
    </location>
</feature>
<sequence length="383" mass="41164">MSQEKNFPWLILLIMSSVTFMGILSELVPSGILPQMSGGLDVSYAQIGLLVSVYAIASAVGTIPLITWTIEMNRKRLLLILMLIFGVSNLIIALTSSYYITAASRLAGGIAAGVLWPMVSAYAMRLVPPHLHGRAIAVTMSGSTFGLGIGLPIMTTIGTEFGWRTVFIVLSAVIFVIAILGKMYLPSVEGEKRTKTNSPFFIIRNKGVVVCLILTLLTIMAHYGLYTYIAPLVSYFNFYGGIKIASTLFGIGTIISVVIAGKVVDTHLGSLIIFKLTLALGTMLLFIVFQGMMFISHIAFLLWGVSFGALVTIFQAAVTKQVETGKDVATSLQSSTFNFGIVLGSALGGLILDNSSVFYIIFGTMALLVVPILLSISRKSIFS</sequence>
<feature type="transmembrane region" description="Helical" evidence="7">
    <location>
        <begin position="7"/>
        <end position="24"/>
    </location>
</feature>
<protein>
    <submittedName>
        <fullName evidence="9">Major facilitator superfamily MFS_1</fullName>
    </submittedName>
</protein>
<evidence type="ECO:0000259" key="8">
    <source>
        <dbReference type="PROSITE" id="PS50850"/>
    </source>
</evidence>
<dbReference type="EMBL" id="CP001348">
    <property type="protein sequence ID" value="ACL75280.1"/>
    <property type="molecule type" value="Genomic_DNA"/>
</dbReference>
<evidence type="ECO:0000256" key="7">
    <source>
        <dbReference type="SAM" id="Phobius"/>
    </source>
</evidence>
<feature type="transmembrane region" description="Helical" evidence="7">
    <location>
        <begin position="161"/>
        <end position="185"/>
    </location>
</feature>
<name>B8I8P7_RUMCH</name>
<dbReference type="eggNOG" id="COG2814">
    <property type="taxonomic scope" value="Bacteria"/>
</dbReference>
<dbReference type="STRING" id="394503.Ccel_0908"/>
<dbReference type="PROSITE" id="PS50850">
    <property type="entry name" value="MFS"/>
    <property type="match status" value="1"/>
</dbReference>
<dbReference type="GO" id="GO:0022857">
    <property type="term" value="F:transmembrane transporter activity"/>
    <property type="evidence" value="ECO:0007669"/>
    <property type="project" value="InterPro"/>
</dbReference>
<feature type="transmembrane region" description="Helical" evidence="7">
    <location>
        <begin position="135"/>
        <end position="155"/>
    </location>
</feature>
<feature type="transmembrane region" description="Helical" evidence="7">
    <location>
        <begin position="106"/>
        <end position="123"/>
    </location>
</feature>
<dbReference type="InterPro" id="IPR020846">
    <property type="entry name" value="MFS_dom"/>
</dbReference>
<feature type="domain" description="Major facilitator superfamily (MFS) profile" evidence="8">
    <location>
        <begin position="11"/>
        <end position="381"/>
    </location>
</feature>
<evidence type="ECO:0000313" key="10">
    <source>
        <dbReference type="Proteomes" id="UP000001349"/>
    </source>
</evidence>
<evidence type="ECO:0000256" key="3">
    <source>
        <dbReference type="ARBA" id="ARBA00022475"/>
    </source>
</evidence>
<feature type="transmembrane region" description="Helical" evidence="7">
    <location>
        <begin position="78"/>
        <end position="100"/>
    </location>
</feature>